<dbReference type="OrthoDB" id="538336at2759"/>
<keyword evidence="2" id="KW-1185">Reference proteome</keyword>
<reference evidence="1" key="1">
    <citation type="journal article" date="2019" name="Environ. Microbiol.">
        <title>Fungal ecological strategies reflected in gene transcription - a case study of two litter decomposers.</title>
        <authorList>
            <person name="Barbi F."/>
            <person name="Kohler A."/>
            <person name="Barry K."/>
            <person name="Baskaran P."/>
            <person name="Daum C."/>
            <person name="Fauchery L."/>
            <person name="Ihrmark K."/>
            <person name="Kuo A."/>
            <person name="LaButti K."/>
            <person name="Lipzen A."/>
            <person name="Morin E."/>
            <person name="Grigoriev I.V."/>
            <person name="Henrissat B."/>
            <person name="Lindahl B."/>
            <person name="Martin F."/>
        </authorList>
    </citation>
    <scope>NUCLEOTIDE SEQUENCE</scope>
    <source>
        <strain evidence="1">JB14</strain>
    </source>
</reference>
<gene>
    <name evidence="1" type="ORF">BT96DRAFT_922151</name>
</gene>
<dbReference type="InterPro" id="IPR012258">
    <property type="entry name" value="Acyl-CoA_oxidase"/>
</dbReference>
<evidence type="ECO:0000313" key="1">
    <source>
        <dbReference type="EMBL" id="KAE9396385.1"/>
    </source>
</evidence>
<dbReference type="GO" id="GO:0005504">
    <property type="term" value="F:fatty acid binding"/>
    <property type="evidence" value="ECO:0007669"/>
    <property type="project" value="TreeGrafter"/>
</dbReference>
<dbReference type="PANTHER" id="PTHR10909:SF382">
    <property type="entry name" value="ACYL-COENZYME A OXIDASE"/>
    <property type="match status" value="1"/>
</dbReference>
<dbReference type="SUPFAM" id="SSF47203">
    <property type="entry name" value="Acyl-CoA dehydrogenase C-terminal domain-like"/>
    <property type="match status" value="1"/>
</dbReference>
<dbReference type="GO" id="GO:0005777">
    <property type="term" value="C:peroxisome"/>
    <property type="evidence" value="ECO:0007669"/>
    <property type="project" value="InterPro"/>
</dbReference>
<dbReference type="InterPro" id="IPR036250">
    <property type="entry name" value="AcylCo_DH-like_C"/>
</dbReference>
<name>A0A6A4HHN1_9AGAR</name>
<organism evidence="1 2">
    <name type="scientific">Gymnopus androsaceus JB14</name>
    <dbReference type="NCBI Taxonomy" id="1447944"/>
    <lineage>
        <taxon>Eukaryota</taxon>
        <taxon>Fungi</taxon>
        <taxon>Dikarya</taxon>
        <taxon>Basidiomycota</taxon>
        <taxon>Agaricomycotina</taxon>
        <taxon>Agaricomycetes</taxon>
        <taxon>Agaricomycetidae</taxon>
        <taxon>Agaricales</taxon>
        <taxon>Marasmiineae</taxon>
        <taxon>Omphalotaceae</taxon>
        <taxon>Gymnopus</taxon>
    </lineage>
</organism>
<dbReference type="SUPFAM" id="SSF56645">
    <property type="entry name" value="Acyl-CoA dehydrogenase NM domain-like"/>
    <property type="match status" value="1"/>
</dbReference>
<dbReference type="Gene3D" id="2.40.110.10">
    <property type="entry name" value="Butyryl-CoA Dehydrogenase, subunit A, domain 2"/>
    <property type="match status" value="1"/>
</dbReference>
<dbReference type="Proteomes" id="UP000799118">
    <property type="component" value="Unassembled WGS sequence"/>
</dbReference>
<evidence type="ECO:0000313" key="2">
    <source>
        <dbReference type="Proteomes" id="UP000799118"/>
    </source>
</evidence>
<dbReference type="EMBL" id="ML769514">
    <property type="protein sequence ID" value="KAE9396385.1"/>
    <property type="molecule type" value="Genomic_DNA"/>
</dbReference>
<dbReference type="GO" id="GO:0071949">
    <property type="term" value="F:FAD binding"/>
    <property type="evidence" value="ECO:0007669"/>
    <property type="project" value="InterPro"/>
</dbReference>
<dbReference type="Gene3D" id="1.20.140.10">
    <property type="entry name" value="Butyryl-CoA Dehydrogenase, subunit A, domain 3"/>
    <property type="match status" value="1"/>
</dbReference>
<sequence>MATPQGQHLACTHLFLRAVRDWELGKEYRLTLAHQRAKAIVSAFEFTLDEILSCSERFWDSNMDPINLLDGAATTLWTIHLNLATATIAQFAKDRPELQELCRKLLLFEVSAQYMVTEVGHGLDTQNIETRVTLLSNGSLDLHTPNPGLQTCRFMPPTLPAGGLPRIGIVMARLIIGDTDHGIRPFIVPLNDGLEMHPGVSCRLMPWREGTRPVGHSITSFNHVNLPPTALLGSLRSILPSRVQFLHSIWRLGIGSATISAVTIPALRLYAYIVATYSRRRKVTNTRGETVPIISFRTTQIPIVRALAQAAALEALFKEIRVYFGGQPGTALELDALQIRNALAAVFKTTAIYHYRGSSVELTDRLGAQGLYVQNQLVGLEQEIRGLTIAEGDVTVLCIRLASELLLGRYSVPPPRNPSSFLALHEHGIFEDMQVILKSIGGKYRSEEFNRLLLPQSVALIRSIGSRMAYEAMISAGVHPELVALYEASTISQDMAWYIEGKVVVGKKQVMQMEEAAIGEAYSKLDVLLNEIGIEPYVQAPIVSEDKWKNWVESMPVLRNKSDMEIPKYQGSGNHAIVSLEDQRAKL</sequence>
<accession>A0A6A4HHN1</accession>
<protein>
    <submittedName>
        <fullName evidence="1">Acyl-CoA dehydrogenase NM domain-like protein</fullName>
    </submittedName>
</protein>
<dbReference type="GO" id="GO:0055088">
    <property type="term" value="P:lipid homeostasis"/>
    <property type="evidence" value="ECO:0007669"/>
    <property type="project" value="TreeGrafter"/>
</dbReference>
<proteinExistence type="predicted"/>
<dbReference type="InterPro" id="IPR009100">
    <property type="entry name" value="AcylCoA_DH/oxidase_NM_dom_sf"/>
</dbReference>
<dbReference type="InterPro" id="IPR046373">
    <property type="entry name" value="Acyl-CoA_Oxase/DH_mid-dom_sf"/>
</dbReference>
<dbReference type="GO" id="GO:0033540">
    <property type="term" value="P:fatty acid beta-oxidation using acyl-CoA oxidase"/>
    <property type="evidence" value="ECO:0007669"/>
    <property type="project" value="TreeGrafter"/>
</dbReference>
<dbReference type="AlphaFoldDB" id="A0A6A4HHN1"/>
<dbReference type="PANTHER" id="PTHR10909">
    <property type="entry name" value="ELECTRON TRANSPORT OXIDOREDUCTASE"/>
    <property type="match status" value="1"/>
</dbReference>
<dbReference type="GO" id="GO:0003997">
    <property type="term" value="F:acyl-CoA oxidase activity"/>
    <property type="evidence" value="ECO:0007669"/>
    <property type="project" value="InterPro"/>
</dbReference>